<proteinExistence type="predicted"/>
<accession>F2JJ46</accession>
<evidence type="ECO:0000256" key="1">
    <source>
        <dbReference type="SAM" id="MobiDB-lite"/>
    </source>
</evidence>
<name>F2JJ46_CELLD</name>
<dbReference type="eggNOG" id="COG3935">
    <property type="taxonomic scope" value="Bacteria"/>
</dbReference>
<dbReference type="EMBL" id="CP002582">
    <property type="protein sequence ID" value="ADZ83205.1"/>
    <property type="molecule type" value="Genomic_DNA"/>
</dbReference>
<dbReference type="KEGG" id="cle:Clole_1479"/>
<dbReference type="STRING" id="642492.Clole_1479"/>
<gene>
    <name evidence="2" type="ordered locus">Clole_1479</name>
</gene>
<protein>
    <submittedName>
        <fullName evidence="2">Uncharacterized protein</fullName>
    </submittedName>
</protein>
<keyword evidence="3" id="KW-1185">Reference proteome</keyword>
<evidence type="ECO:0000313" key="2">
    <source>
        <dbReference type="EMBL" id="ADZ83205.1"/>
    </source>
</evidence>
<dbReference type="RefSeq" id="WP_013656503.1">
    <property type="nucleotide sequence ID" value="NC_015275.1"/>
</dbReference>
<evidence type="ECO:0000313" key="3">
    <source>
        <dbReference type="Proteomes" id="UP000008467"/>
    </source>
</evidence>
<sequence length="241" mass="28641">MEGWISLYRKVMDNPIVCKDAEYFSVWVYLLLNATHKEYPAVFKGERITLKPGQLITGRKSISEKFSINESKVQRILKSFENEHQIEQQTGNKNRLISIVRWEEYQKYEHQTELLLNNNWTTSEQQLNTNNNVITKQHNNVNKKESSRFTPPTLDQVREYCLERNNIVDAERFIDFYSSKGWCIGRNKMKDWKAAIRTWERSDNSKGGKQDESRGRNAEEERAMEEHRREKGQWLIDNGYV</sequence>
<reference evidence="2 3" key="1">
    <citation type="journal article" date="2011" name="J. Bacteriol.">
        <title>Complete genome sequence of the cellulose-degrading bacterium Cellulosilyticum lentocellum.</title>
        <authorList>
            <consortium name="US DOE Joint Genome Institute"/>
            <person name="Miller D.A."/>
            <person name="Suen G."/>
            <person name="Bruce D."/>
            <person name="Copeland A."/>
            <person name="Cheng J.F."/>
            <person name="Detter C."/>
            <person name="Goodwin L.A."/>
            <person name="Han C.S."/>
            <person name="Hauser L.J."/>
            <person name="Land M.L."/>
            <person name="Lapidus A."/>
            <person name="Lucas S."/>
            <person name="Meincke L."/>
            <person name="Pitluck S."/>
            <person name="Tapia R."/>
            <person name="Teshima H."/>
            <person name="Woyke T."/>
            <person name="Fox B.G."/>
            <person name="Angert E.R."/>
            <person name="Currie C.R."/>
        </authorList>
    </citation>
    <scope>NUCLEOTIDE SEQUENCE [LARGE SCALE GENOMIC DNA]</scope>
    <source>
        <strain evidence="3">ATCC 49066 / DSM 5427 / NCIMB 11756 / RHM5</strain>
    </source>
</reference>
<organism evidence="2 3">
    <name type="scientific">Cellulosilyticum lentocellum (strain ATCC 49066 / DSM 5427 / NCIMB 11756 / RHM5)</name>
    <name type="common">Clostridium lentocellum</name>
    <dbReference type="NCBI Taxonomy" id="642492"/>
    <lineage>
        <taxon>Bacteria</taxon>
        <taxon>Bacillati</taxon>
        <taxon>Bacillota</taxon>
        <taxon>Clostridia</taxon>
        <taxon>Lachnospirales</taxon>
        <taxon>Cellulosilyticaceae</taxon>
        <taxon>Cellulosilyticum</taxon>
    </lineage>
</organism>
<dbReference type="AlphaFoldDB" id="F2JJ46"/>
<dbReference type="HOGENOM" id="CLU_1105326_0_0_9"/>
<feature type="region of interest" description="Disordered" evidence="1">
    <location>
        <begin position="200"/>
        <end position="241"/>
    </location>
</feature>
<feature type="compositionally biased region" description="Basic and acidic residues" evidence="1">
    <location>
        <begin position="200"/>
        <end position="232"/>
    </location>
</feature>
<dbReference type="Proteomes" id="UP000008467">
    <property type="component" value="Chromosome"/>
</dbReference>